<accession>A0A368VEI9</accession>
<protein>
    <recommendedName>
        <fullName evidence="3">DUF4871 domain-containing protein</fullName>
    </recommendedName>
</protein>
<dbReference type="Proteomes" id="UP000252415">
    <property type="component" value="Unassembled WGS sequence"/>
</dbReference>
<dbReference type="AlphaFoldDB" id="A0A368VEI9"/>
<gene>
    <name evidence="1" type="ORF">DFP97_1633</name>
</gene>
<organism evidence="1 2">
    <name type="scientific">Paenibacillus prosopidis</name>
    <dbReference type="NCBI Taxonomy" id="630520"/>
    <lineage>
        <taxon>Bacteria</taxon>
        <taxon>Bacillati</taxon>
        <taxon>Bacillota</taxon>
        <taxon>Bacilli</taxon>
        <taxon>Bacillales</taxon>
        <taxon>Paenibacillaceae</taxon>
        <taxon>Paenibacillus</taxon>
    </lineage>
</organism>
<dbReference type="Gene3D" id="2.60.40.3830">
    <property type="match status" value="1"/>
</dbReference>
<name>A0A368VEI9_9BACL</name>
<dbReference type="OrthoDB" id="2381403at2"/>
<dbReference type="PROSITE" id="PS51257">
    <property type="entry name" value="PROKAR_LIPOPROTEIN"/>
    <property type="match status" value="1"/>
</dbReference>
<dbReference type="EMBL" id="QPJD01000063">
    <property type="protein sequence ID" value="RCW39609.1"/>
    <property type="molecule type" value="Genomic_DNA"/>
</dbReference>
<proteinExistence type="predicted"/>
<evidence type="ECO:0000313" key="1">
    <source>
        <dbReference type="EMBL" id="RCW39609.1"/>
    </source>
</evidence>
<reference evidence="1 2" key="1">
    <citation type="submission" date="2018-07" db="EMBL/GenBank/DDBJ databases">
        <title>Genomic Encyclopedia of Type Strains, Phase III (KMG-III): the genomes of soil and plant-associated and newly described type strains.</title>
        <authorList>
            <person name="Whitman W."/>
        </authorList>
    </citation>
    <scope>NUCLEOTIDE SEQUENCE [LARGE SCALE GENOMIC DNA]</scope>
    <source>
        <strain evidence="1 2">CECT 7506</strain>
    </source>
</reference>
<keyword evidence="2" id="KW-1185">Reference proteome</keyword>
<comment type="caution">
    <text evidence="1">The sequence shown here is derived from an EMBL/GenBank/DDBJ whole genome shotgun (WGS) entry which is preliminary data.</text>
</comment>
<sequence length="147" mass="16489">MFKYILVGLIFLMTACTSPNKTDESGWELSGTFEAGGIKMYGKEGRLGFVPQGNSNISKGGHFIIYFWGKPEELADTYTLIGEHKETGVKETLYPEWEVSRPENQVGADARSGAKFILDQEGNKKGKWRLEIYMGDKYFDSIVVEAT</sequence>
<dbReference type="RefSeq" id="WP_114384353.1">
    <property type="nucleotide sequence ID" value="NZ_QPJD01000063.1"/>
</dbReference>
<evidence type="ECO:0008006" key="3">
    <source>
        <dbReference type="Google" id="ProtNLM"/>
    </source>
</evidence>
<evidence type="ECO:0000313" key="2">
    <source>
        <dbReference type="Proteomes" id="UP000252415"/>
    </source>
</evidence>